<dbReference type="STRING" id="7167.A0A182F9W0"/>
<accession>A0A182F9W0</accession>
<evidence type="ECO:0000313" key="4">
    <source>
        <dbReference type="Proteomes" id="UP000069272"/>
    </source>
</evidence>
<feature type="compositionally biased region" description="Acidic residues" evidence="1">
    <location>
        <begin position="115"/>
        <end position="127"/>
    </location>
</feature>
<keyword evidence="4" id="KW-1185">Reference proteome</keyword>
<sequence length="387" mass="41807">MASDHSALIAGPSVRLLLLPLLLLALLPLLRLTWAIPVVVDSRTVAASINPTTASNHYQRQHHHHHHQPAATAIADSDEESFNGGAALERAEANQPRIGRSSSIPVKKAVIQHEQEEEVEEDEDDDDKSIFGSALPIAEKLVLEQHQPAAQKLYPAFFRNIPPLGHSRPYYQPPVDPALIEQQQQQQQQPRYTNKIRQNAVPGGGAVVVPVPEAVTAAAPLPALLGSGDFGVIKGGTFYYDNDVPGKGGGNIFLDEFYRLGYSGGNNGHGRPQLGYLLQAAKGSGAGSPKEEQFSNFRDFADINISNDPAYSNQAPQYAQLAADYHPHQHHEPDNILDELRTLDQQPVQSKRQPKDGGNGASSQQGSSSTCSDGGTTSMDDYMLASS</sequence>
<dbReference type="VEuPathDB" id="VectorBase:AALB003286"/>
<feature type="region of interest" description="Disordered" evidence="1">
    <location>
        <begin position="55"/>
        <end position="74"/>
    </location>
</feature>
<feature type="region of interest" description="Disordered" evidence="1">
    <location>
        <begin position="104"/>
        <end position="128"/>
    </location>
</feature>
<dbReference type="RefSeq" id="XP_035777361.1">
    <property type="nucleotide sequence ID" value="XM_035921468.1"/>
</dbReference>
<dbReference type="OrthoDB" id="6425203at2759"/>
<dbReference type="EnsemblMetazoa" id="AALB003286-RA">
    <property type="protein sequence ID" value="AALB003286-PA"/>
    <property type="gene ID" value="AALB003286"/>
</dbReference>
<proteinExistence type="predicted"/>
<feature type="compositionally biased region" description="Low complexity" evidence="1">
    <location>
        <begin position="361"/>
        <end position="378"/>
    </location>
</feature>
<organism evidence="3 4">
    <name type="scientific">Anopheles albimanus</name>
    <name type="common">New world malaria mosquito</name>
    <dbReference type="NCBI Taxonomy" id="7167"/>
    <lineage>
        <taxon>Eukaryota</taxon>
        <taxon>Metazoa</taxon>
        <taxon>Ecdysozoa</taxon>
        <taxon>Arthropoda</taxon>
        <taxon>Hexapoda</taxon>
        <taxon>Insecta</taxon>
        <taxon>Pterygota</taxon>
        <taxon>Neoptera</taxon>
        <taxon>Endopterygota</taxon>
        <taxon>Diptera</taxon>
        <taxon>Nematocera</taxon>
        <taxon>Culicoidea</taxon>
        <taxon>Culicidae</taxon>
        <taxon>Anophelinae</taxon>
        <taxon>Anopheles</taxon>
    </lineage>
</organism>
<keyword evidence="2" id="KW-0732">Signal</keyword>
<dbReference type="Proteomes" id="UP000069272">
    <property type="component" value="Chromosome X"/>
</dbReference>
<evidence type="ECO:0000256" key="1">
    <source>
        <dbReference type="SAM" id="MobiDB-lite"/>
    </source>
</evidence>
<reference evidence="3 4" key="1">
    <citation type="journal article" date="2017" name="G3 (Bethesda)">
        <title>The Physical Genome Mapping of Anopheles albimanus Corrected Scaffold Misassemblies and Identified Interarm Rearrangements in Genus Anopheles.</title>
        <authorList>
            <person name="Artemov G.N."/>
            <person name="Peery A.N."/>
            <person name="Jiang X."/>
            <person name="Tu Z."/>
            <person name="Stegniy V.N."/>
            <person name="Sharakhova M.V."/>
            <person name="Sharakhov I.V."/>
        </authorList>
    </citation>
    <scope>NUCLEOTIDE SEQUENCE [LARGE SCALE GENOMIC DNA]</scope>
    <source>
        <strain evidence="3 4">ALBI9_A</strain>
    </source>
</reference>
<feature type="chain" id="PRO_5043624094" evidence="2">
    <location>
        <begin position="36"/>
        <end position="387"/>
    </location>
</feature>
<evidence type="ECO:0000313" key="3">
    <source>
        <dbReference type="EnsemblMetazoa" id="AALB003286-PA"/>
    </source>
</evidence>
<dbReference type="VEuPathDB" id="VectorBase:AALB20_033659"/>
<evidence type="ECO:0000256" key="2">
    <source>
        <dbReference type="SAM" id="SignalP"/>
    </source>
</evidence>
<feature type="region of interest" description="Disordered" evidence="1">
    <location>
        <begin position="342"/>
        <end position="387"/>
    </location>
</feature>
<name>A0A182F9W0_ANOAL</name>
<feature type="compositionally biased region" description="Basic residues" evidence="1">
    <location>
        <begin position="59"/>
        <end position="68"/>
    </location>
</feature>
<dbReference type="KEGG" id="aali:118458719"/>
<feature type="signal peptide" evidence="2">
    <location>
        <begin position="1"/>
        <end position="35"/>
    </location>
</feature>
<dbReference type="GeneID" id="118458719"/>
<reference evidence="3" key="2">
    <citation type="submission" date="2022-08" db="UniProtKB">
        <authorList>
            <consortium name="EnsemblMetazoa"/>
        </authorList>
    </citation>
    <scope>IDENTIFICATION</scope>
    <source>
        <strain evidence="3">STECLA/ALBI9_A</strain>
    </source>
</reference>
<dbReference type="AlphaFoldDB" id="A0A182F9W0"/>
<protein>
    <submittedName>
        <fullName evidence="3">Uncharacterized protein</fullName>
    </submittedName>
</protein>